<comment type="caution">
    <text evidence="7">The sequence shown here is derived from an EMBL/GenBank/DDBJ whole genome shotgun (WGS) entry which is preliminary data.</text>
</comment>
<dbReference type="InterPro" id="IPR003593">
    <property type="entry name" value="AAA+_ATPase"/>
</dbReference>
<dbReference type="InterPro" id="IPR006143">
    <property type="entry name" value="RND_pump_MFP"/>
</dbReference>
<dbReference type="NCBIfam" id="TIGR01730">
    <property type="entry name" value="RND_mfp"/>
    <property type="match status" value="1"/>
</dbReference>
<evidence type="ECO:0000313" key="7">
    <source>
        <dbReference type="EMBL" id="KKP86984.1"/>
    </source>
</evidence>
<dbReference type="GO" id="GO:0016887">
    <property type="term" value="F:ATP hydrolysis activity"/>
    <property type="evidence" value="ECO:0007669"/>
    <property type="project" value="InterPro"/>
</dbReference>
<dbReference type="EMBL" id="LBQX01000009">
    <property type="protein sequence ID" value="KKP86984.1"/>
    <property type="molecule type" value="Genomic_DNA"/>
</dbReference>
<evidence type="ECO:0000256" key="3">
    <source>
        <dbReference type="ARBA" id="ARBA00022448"/>
    </source>
</evidence>
<comment type="similarity">
    <text evidence="1">Belongs to the ABC transporter superfamily.</text>
</comment>
<dbReference type="CDD" id="cd03255">
    <property type="entry name" value="ABC_MJ0796_LolCDE_FtsE"/>
    <property type="match status" value="1"/>
</dbReference>
<keyword evidence="5 7" id="KW-0067">ATP-binding</keyword>
<dbReference type="GO" id="GO:0005524">
    <property type="term" value="F:ATP binding"/>
    <property type="evidence" value="ECO:0007669"/>
    <property type="project" value="UniProtKB-KW"/>
</dbReference>
<dbReference type="Proteomes" id="UP000034536">
    <property type="component" value="Unassembled WGS sequence"/>
</dbReference>
<dbReference type="InterPro" id="IPR003439">
    <property type="entry name" value="ABC_transporter-like_ATP-bd"/>
</dbReference>
<dbReference type="Gene3D" id="2.40.30.170">
    <property type="match status" value="1"/>
</dbReference>
<organism evidence="7 8">
    <name type="scientific">Candidatus Roizmanbacteria bacterium GW2011_GWA2_35_8</name>
    <dbReference type="NCBI Taxonomy" id="1618479"/>
    <lineage>
        <taxon>Bacteria</taxon>
        <taxon>Candidatus Roizmaniibacteriota</taxon>
    </lineage>
</organism>
<dbReference type="SUPFAM" id="SSF52540">
    <property type="entry name" value="P-loop containing nucleoside triphosphate hydrolases"/>
    <property type="match status" value="1"/>
</dbReference>
<dbReference type="PATRIC" id="fig|1618479.3.peg.168"/>
<gene>
    <name evidence="7" type="ORF">UR89_C0009G0005</name>
</gene>
<feature type="domain" description="ABC transporter" evidence="6">
    <location>
        <begin position="304"/>
        <end position="519"/>
    </location>
</feature>
<dbReference type="PROSITE" id="PS00211">
    <property type="entry name" value="ABC_TRANSPORTER_1"/>
    <property type="match status" value="1"/>
</dbReference>
<comment type="similarity">
    <text evidence="2">Belongs to the membrane fusion protein (MFP) (TC 8.A.1) family.</text>
</comment>
<dbReference type="InterPro" id="IPR017911">
    <property type="entry name" value="MacB-like_ATP-bd"/>
</dbReference>
<dbReference type="SUPFAM" id="SSF111369">
    <property type="entry name" value="HlyD-like secretion proteins"/>
    <property type="match status" value="1"/>
</dbReference>
<dbReference type="InterPro" id="IPR058636">
    <property type="entry name" value="Beta-barrel_YknX"/>
</dbReference>
<evidence type="ECO:0000313" key="8">
    <source>
        <dbReference type="Proteomes" id="UP000034536"/>
    </source>
</evidence>
<accession>A0A0G0CYA2</accession>
<dbReference type="GO" id="GO:0022857">
    <property type="term" value="F:transmembrane transporter activity"/>
    <property type="evidence" value="ECO:0007669"/>
    <property type="project" value="InterPro"/>
</dbReference>
<dbReference type="FunFam" id="3.40.50.300:FF:000032">
    <property type="entry name" value="Export ABC transporter ATP-binding protein"/>
    <property type="match status" value="1"/>
</dbReference>
<dbReference type="Gene3D" id="3.40.50.300">
    <property type="entry name" value="P-loop containing nucleotide triphosphate hydrolases"/>
    <property type="match status" value="1"/>
</dbReference>
<proteinExistence type="inferred from homology"/>
<evidence type="ECO:0000256" key="1">
    <source>
        <dbReference type="ARBA" id="ARBA00005417"/>
    </source>
</evidence>
<dbReference type="InterPro" id="IPR017871">
    <property type="entry name" value="ABC_transporter-like_CS"/>
</dbReference>
<dbReference type="PANTHER" id="PTHR42798">
    <property type="entry name" value="LIPOPROTEIN-RELEASING SYSTEM ATP-BINDING PROTEIN LOLD"/>
    <property type="match status" value="1"/>
</dbReference>
<keyword evidence="4" id="KW-0547">Nucleotide-binding</keyword>
<name>A0A0G0CYA2_9BACT</name>
<evidence type="ECO:0000259" key="6">
    <source>
        <dbReference type="PROSITE" id="PS50893"/>
    </source>
</evidence>
<evidence type="ECO:0000256" key="5">
    <source>
        <dbReference type="ARBA" id="ARBA00022840"/>
    </source>
</evidence>
<dbReference type="AlphaFoldDB" id="A0A0G0CYA2"/>
<dbReference type="Pfam" id="PF00005">
    <property type="entry name" value="ABC_tran"/>
    <property type="match status" value="1"/>
</dbReference>
<dbReference type="Gene3D" id="2.40.50.100">
    <property type="match status" value="1"/>
</dbReference>
<evidence type="ECO:0000256" key="2">
    <source>
        <dbReference type="ARBA" id="ARBA00009477"/>
    </source>
</evidence>
<dbReference type="PROSITE" id="PS50893">
    <property type="entry name" value="ABC_TRANSPORTER_2"/>
    <property type="match status" value="1"/>
</dbReference>
<dbReference type="PANTHER" id="PTHR42798:SF7">
    <property type="entry name" value="ALPHA-D-RIBOSE 1-METHYLPHOSPHONATE 5-TRIPHOSPHATE SYNTHASE SUBUNIT PHNL"/>
    <property type="match status" value="1"/>
</dbReference>
<protein>
    <submittedName>
        <fullName evidence="7">Macrolide export ATP-binding/permease protein MacB</fullName>
    </submittedName>
</protein>
<dbReference type="InterPro" id="IPR027417">
    <property type="entry name" value="P-loop_NTPase"/>
</dbReference>
<dbReference type="Pfam" id="PF25990">
    <property type="entry name" value="Beta-barrel_YknX"/>
    <property type="match status" value="1"/>
</dbReference>
<reference evidence="7 8" key="1">
    <citation type="journal article" date="2015" name="Nature">
        <title>rRNA introns, odd ribosomes, and small enigmatic genomes across a large radiation of phyla.</title>
        <authorList>
            <person name="Brown C.T."/>
            <person name="Hug L.A."/>
            <person name="Thomas B.C."/>
            <person name="Sharon I."/>
            <person name="Castelle C.J."/>
            <person name="Singh A."/>
            <person name="Wilkins M.J."/>
            <person name="Williams K.H."/>
            <person name="Banfield J.F."/>
        </authorList>
    </citation>
    <scope>NUCLEOTIDE SEQUENCE [LARGE SCALE GENOMIC DNA]</scope>
</reference>
<evidence type="ECO:0000256" key="4">
    <source>
        <dbReference type="ARBA" id="ARBA00022741"/>
    </source>
</evidence>
<keyword evidence="3" id="KW-0813">Transport</keyword>
<sequence>MKSFIKKRWYLILLILIVVVFISYGRNSASSGKEKVESYTVKRENLREVLSLTGEINADERVSLKFQTSGRLAWVGVKEGDYVKKYQTLATLDKRDIQNRLDKYLNTYSISRNNFEQGNDEFKVEPFNLSETARRSAERALENNQFSLSNTVLDVEYQNLSLEYSNLWTPIEGIVTHVATPFAGVNITPAGAEFEVVNPKTLYFSVTAEQGDVINIKEGMKGKINFDAYPEKKYNGEVYYVSFSPKDGETGTVYEVRLKLDEKAMMLPLRLKMTGDLEFLLKERDGVLSIPSSYLKKDKKGSYVYTGSDKKKVKQYIDLKGATIEIKEKEFVSIIGPSGSGKSTLMHLIGLLDKPTSGEILIQNKKVSNLNDDQVSSLRNEFIGFVFQQFNLVPKLTVIENILLPTVYSRKKILYNPEEKALNLIKNFGLSGKENSFPNKISGGQQQRVAILRALIMEPKLILADEPTGNLDSKTGTEIMDLMKQLNEKEKITVAVITHEKDIAAYGKRVIHVRDGKII</sequence>
<dbReference type="GO" id="GO:0098796">
    <property type="term" value="C:membrane protein complex"/>
    <property type="evidence" value="ECO:0007669"/>
    <property type="project" value="UniProtKB-ARBA"/>
</dbReference>
<dbReference type="SMART" id="SM00382">
    <property type="entry name" value="AAA"/>
    <property type="match status" value="1"/>
</dbReference>